<organism evidence="3 4">
    <name type="scientific">Nocardiopsis composta</name>
    <dbReference type="NCBI Taxonomy" id="157465"/>
    <lineage>
        <taxon>Bacteria</taxon>
        <taxon>Bacillati</taxon>
        <taxon>Actinomycetota</taxon>
        <taxon>Actinomycetes</taxon>
        <taxon>Streptosporangiales</taxon>
        <taxon>Nocardiopsidaceae</taxon>
        <taxon>Nocardiopsis</taxon>
    </lineage>
</organism>
<feature type="transmembrane region" description="Helical" evidence="1">
    <location>
        <begin position="217"/>
        <end position="235"/>
    </location>
</feature>
<keyword evidence="4" id="KW-1185">Reference proteome</keyword>
<dbReference type="EMBL" id="JACHDB010000001">
    <property type="protein sequence ID" value="MBB5433541.1"/>
    <property type="molecule type" value="Genomic_DNA"/>
</dbReference>
<dbReference type="AlphaFoldDB" id="A0A7W8VEJ3"/>
<feature type="transmembrane region" description="Helical" evidence="1">
    <location>
        <begin position="283"/>
        <end position="302"/>
    </location>
</feature>
<feature type="domain" description="DUF418" evidence="2">
    <location>
        <begin position="188"/>
        <end position="320"/>
    </location>
</feature>
<proteinExistence type="predicted"/>
<dbReference type="PANTHER" id="PTHR30590">
    <property type="entry name" value="INNER MEMBRANE PROTEIN"/>
    <property type="match status" value="1"/>
</dbReference>
<feature type="transmembrane region" description="Helical" evidence="1">
    <location>
        <begin position="186"/>
        <end position="205"/>
    </location>
</feature>
<keyword evidence="1" id="KW-1133">Transmembrane helix</keyword>
<protein>
    <submittedName>
        <fullName evidence="3">Putative membrane protein YeiB</fullName>
    </submittedName>
</protein>
<dbReference type="InterPro" id="IPR007349">
    <property type="entry name" value="DUF418"/>
</dbReference>
<dbReference type="Proteomes" id="UP000572635">
    <property type="component" value="Unassembled WGS sequence"/>
</dbReference>
<comment type="caution">
    <text evidence="3">The sequence shown here is derived from an EMBL/GenBank/DDBJ whole genome shotgun (WGS) entry which is preliminary data.</text>
</comment>
<sequence>METPRTGPGPTAPGGRIEALDALRGFALCGIIFVNIPQTLEMYAFPGEMPDGLRMFVLGRFYPIFYLLFGVGFGLFLRSARRRSGRPRLLLLRRLAALGVLGALLHLLQPGEVLLPFTVAGAVVLLPLSFAPKRALLPAAVLLTAAGVLAGVGGFGLLPGLFALGYALAERGGAASLPHRRAVPTAAAAAAAAACTAALFAAAYADLPDPAQIRIGAALSLSMSACYAALFLLALGSPAGAALAAPLAPMGRMALTNYVTAALLFVPIGTALGLHASSAWGTAALLGAGILALQAVFSAVWLRRFAFGPLEWAWRCAAYGALLPIASRR</sequence>
<gene>
    <name evidence="3" type="ORF">HDA36_003625</name>
</gene>
<dbReference type="RefSeq" id="WP_184393375.1">
    <property type="nucleotide sequence ID" value="NZ_BAAAJD010000090.1"/>
</dbReference>
<evidence type="ECO:0000313" key="4">
    <source>
        <dbReference type="Proteomes" id="UP000572635"/>
    </source>
</evidence>
<dbReference type="PANTHER" id="PTHR30590:SF3">
    <property type="entry name" value="HYPOTHETICAL MEMBRANE SPANNING PROTEIN"/>
    <property type="match status" value="1"/>
</dbReference>
<feature type="transmembrane region" description="Helical" evidence="1">
    <location>
        <begin position="255"/>
        <end position="276"/>
    </location>
</feature>
<evidence type="ECO:0000259" key="2">
    <source>
        <dbReference type="Pfam" id="PF04235"/>
    </source>
</evidence>
<name>A0A7W8VEJ3_9ACTN</name>
<feature type="transmembrane region" description="Helical" evidence="1">
    <location>
        <begin position="60"/>
        <end position="77"/>
    </location>
</feature>
<dbReference type="InterPro" id="IPR052529">
    <property type="entry name" value="Bact_Transport_Assoc"/>
</dbReference>
<feature type="transmembrane region" description="Helical" evidence="1">
    <location>
        <begin position="89"/>
        <end position="108"/>
    </location>
</feature>
<evidence type="ECO:0000313" key="3">
    <source>
        <dbReference type="EMBL" id="MBB5433541.1"/>
    </source>
</evidence>
<dbReference type="Pfam" id="PF04235">
    <property type="entry name" value="DUF418"/>
    <property type="match status" value="1"/>
</dbReference>
<feature type="transmembrane region" description="Helical" evidence="1">
    <location>
        <begin position="114"/>
        <end position="132"/>
    </location>
</feature>
<feature type="transmembrane region" description="Helical" evidence="1">
    <location>
        <begin position="139"/>
        <end position="166"/>
    </location>
</feature>
<accession>A0A7W8VEJ3</accession>
<evidence type="ECO:0000256" key="1">
    <source>
        <dbReference type="SAM" id="Phobius"/>
    </source>
</evidence>
<reference evidence="3 4" key="1">
    <citation type="submission" date="2020-08" db="EMBL/GenBank/DDBJ databases">
        <title>Sequencing the genomes of 1000 actinobacteria strains.</title>
        <authorList>
            <person name="Klenk H.-P."/>
        </authorList>
    </citation>
    <scope>NUCLEOTIDE SEQUENCE [LARGE SCALE GENOMIC DNA]</scope>
    <source>
        <strain evidence="3 4">DSM 44551</strain>
    </source>
</reference>
<keyword evidence="1" id="KW-0812">Transmembrane</keyword>
<keyword evidence="1" id="KW-0472">Membrane</keyword>